<evidence type="ECO:0000256" key="5">
    <source>
        <dbReference type="ARBA" id="ARBA00022490"/>
    </source>
</evidence>
<keyword evidence="6 13" id="KW-0808">Transferase</keyword>
<dbReference type="Proteomes" id="UP000287168">
    <property type="component" value="Unassembled WGS sequence"/>
</dbReference>
<evidence type="ECO:0000256" key="3">
    <source>
        <dbReference type="ARBA" id="ARBA00012584"/>
    </source>
</evidence>
<keyword evidence="5 13" id="KW-0963">Cytoplasm</keyword>
<dbReference type="InterPro" id="IPR006070">
    <property type="entry name" value="Sua5-like_dom"/>
</dbReference>
<dbReference type="AlphaFoldDB" id="A0A3S3UYL4"/>
<dbReference type="PANTHER" id="PTHR17490">
    <property type="entry name" value="SUA5"/>
    <property type="match status" value="1"/>
</dbReference>
<keyword evidence="9 13" id="KW-0547">Nucleotide-binding</keyword>
<accession>A0A3S3UYL4</accession>
<dbReference type="GO" id="GO:0006450">
    <property type="term" value="P:regulation of translational fidelity"/>
    <property type="evidence" value="ECO:0007669"/>
    <property type="project" value="TreeGrafter"/>
</dbReference>
<feature type="binding site" evidence="14">
    <location>
        <position position="142"/>
    </location>
    <ligand>
        <name>L-threonine</name>
        <dbReference type="ChEBI" id="CHEBI:57926"/>
    </ligand>
</feature>
<feature type="binding site" evidence="14">
    <location>
        <position position="65"/>
    </location>
    <ligand>
        <name>L-threonine</name>
        <dbReference type="ChEBI" id="CHEBI:57926"/>
    </ligand>
</feature>
<evidence type="ECO:0000256" key="8">
    <source>
        <dbReference type="ARBA" id="ARBA00022695"/>
    </source>
</evidence>
<reference evidence="16 17" key="1">
    <citation type="journal article" date="2015" name="Int. J. Syst. Evol. Microbiol.">
        <title>Gemmobacter intermedius sp. nov., isolated from a white stork (Ciconia ciconia).</title>
        <authorList>
            <person name="Kampfer P."/>
            <person name="Jerzak L."/>
            <person name="Wilharm G."/>
            <person name="Golke J."/>
            <person name="Busse H.J."/>
            <person name="Glaeser S.P."/>
        </authorList>
    </citation>
    <scope>NUCLEOTIDE SEQUENCE [LARGE SCALE GENOMIC DNA]</scope>
    <source>
        <strain evidence="16 17">119/4</strain>
    </source>
</reference>
<dbReference type="Pfam" id="PF01300">
    <property type="entry name" value="Sua5_yciO_yrdC"/>
    <property type="match status" value="1"/>
</dbReference>
<evidence type="ECO:0000256" key="10">
    <source>
        <dbReference type="ARBA" id="ARBA00022840"/>
    </source>
</evidence>
<evidence type="ECO:0000259" key="15">
    <source>
        <dbReference type="PROSITE" id="PS51163"/>
    </source>
</evidence>
<comment type="subcellular location">
    <subcellularLocation>
        <location evidence="1 13">Cytoplasm</location>
    </subcellularLocation>
</comment>
<dbReference type="GO" id="GO:0005524">
    <property type="term" value="F:ATP binding"/>
    <property type="evidence" value="ECO:0007669"/>
    <property type="project" value="UniProtKB-UniRule"/>
</dbReference>
<evidence type="ECO:0000256" key="12">
    <source>
        <dbReference type="ARBA" id="ARBA00048366"/>
    </source>
</evidence>
<comment type="catalytic activity">
    <reaction evidence="12 13">
        <text>L-threonine + hydrogencarbonate + ATP = L-threonylcarbamoyladenylate + diphosphate + H2O</text>
        <dbReference type="Rhea" id="RHEA:36407"/>
        <dbReference type="ChEBI" id="CHEBI:15377"/>
        <dbReference type="ChEBI" id="CHEBI:17544"/>
        <dbReference type="ChEBI" id="CHEBI:30616"/>
        <dbReference type="ChEBI" id="CHEBI:33019"/>
        <dbReference type="ChEBI" id="CHEBI:57926"/>
        <dbReference type="ChEBI" id="CHEBI:73682"/>
        <dbReference type="EC" id="2.7.7.87"/>
    </reaction>
</comment>
<evidence type="ECO:0000256" key="2">
    <source>
        <dbReference type="ARBA" id="ARBA00007663"/>
    </source>
</evidence>
<dbReference type="InterPro" id="IPR050156">
    <property type="entry name" value="TC-AMP_synthase_SUA5"/>
</dbReference>
<dbReference type="GO" id="GO:0005737">
    <property type="term" value="C:cytoplasm"/>
    <property type="evidence" value="ECO:0007669"/>
    <property type="project" value="UniProtKB-SubCell"/>
</dbReference>
<keyword evidence="8 13" id="KW-0548">Nucleotidyltransferase</keyword>
<dbReference type="InterPro" id="IPR038385">
    <property type="entry name" value="Sua5/YwlC_C"/>
</dbReference>
<proteinExistence type="inferred from homology"/>
<dbReference type="PANTHER" id="PTHR17490:SF16">
    <property type="entry name" value="THREONYLCARBAMOYL-AMP SYNTHASE"/>
    <property type="match status" value="1"/>
</dbReference>
<dbReference type="GO" id="GO:0000049">
    <property type="term" value="F:tRNA binding"/>
    <property type="evidence" value="ECO:0007669"/>
    <property type="project" value="TreeGrafter"/>
</dbReference>
<dbReference type="Pfam" id="PF03481">
    <property type="entry name" value="Sua5_C"/>
    <property type="match status" value="1"/>
</dbReference>
<comment type="function">
    <text evidence="13">Required for the formation of a threonylcarbamoyl group on adenosine at position 37 (t(6)A37) in tRNAs that read codons beginning with adenine.</text>
</comment>
<dbReference type="SUPFAM" id="SSF55821">
    <property type="entry name" value="YrdC/RibB"/>
    <property type="match status" value="1"/>
</dbReference>
<evidence type="ECO:0000256" key="7">
    <source>
        <dbReference type="ARBA" id="ARBA00022694"/>
    </source>
</evidence>
<evidence type="ECO:0000256" key="4">
    <source>
        <dbReference type="ARBA" id="ARBA00015492"/>
    </source>
</evidence>
<dbReference type="EC" id="2.7.7.87" evidence="3 13"/>
<feature type="binding site" evidence="14">
    <location>
        <position position="120"/>
    </location>
    <ligand>
        <name>L-threonine</name>
        <dbReference type="ChEBI" id="CHEBI:57926"/>
    </ligand>
</feature>
<dbReference type="GO" id="GO:0008033">
    <property type="term" value="P:tRNA processing"/>
    <property type="evidence" value="ECO:0007669"/>
    <property type="project" value="UniProtKB-KW"/>
</dbReference>
<name>A0A3S3UYL4_9RHOB</name>
<evidence type="ECO:0000313" key="17">
    <source>
        <dbReference type="Proteomes" id="UP000287168"/>
    </source>
</evidence>
<keyword evidence="17" id="KW-1185">Reference proteome</keyword>
<dbReference type="InterPro" id="IPR010923">
    <property type="entry name" value="T(6)A37_SUA5"/>
</dbReference>
<dbReference type="NCBIfam" id="TIGR00057">
    <property type="entry name" value="L-threonylcarbamoyladenylate synthase"/>
    <property type="match status" value="1"/>
</dbReference>
<evidence type="ECO:0000256" key="13">
    <source>
        <dbReference type="PIRNR" id="PIRNR004930"/>
    </source>
</evidence>
<comment type="similarity">
    <text evidence="2 13">Belongs to the SUA5 family.</text>
</comment>
<dbReference type="GO" id="GO:0061710">
    <property type="term" value="F:L-threonylcarbamoyladenylate synthase"/>
    <property type="evidence" value="ECO:0007669"/>
    <property type="project" value="UniProtKB-EC"/>
</dbReference>
<organism evidence="16 17">
    <name type="scientific">Falsigemmobacter intermedius</name>
    <dbReference type="NCBI Taxonomy" id="1553448"/>
    <lineage>
        <taxon>Bacteria</taxon>
        <taxon>Pseudomonadati</taxon>
        <taxon>Pseudomonadota</taxon>
        <taxon>Alphaproteobacteria</taxon>
        <taxon>Rhodobacterales</taxon>
        <taxon>Paracoccaceae</taxon>
        <taxon>Falsigemmobacter</taxon>
    </lineage>
</organism>
<feature type="binding site" evidence="14">
    <location>
        <position position="33"/>
    </location>
    <ligand>
        <name>L-threonine</name>
        <dbReference type="ChEBI" id="CHEBI:57926"/>
    </ligand>
</feature>
<dbReference type="GO" id="GO:0003725">
    <property type="term" value="F:double-stranded RNA binding"/>
    <property type="evidence" value="ECO:0007669"/>
    <property type="project" value="UniProtKB-UniRule"/>
</dbReference>
<protein>
    <recommendedName>
        <fullName evidence="4 13">Threonylcarbamoyl-AMP synthase</fullName>
        <shortName evidence="13">TC-AMP synthase</shortName>
        <ecNumber evidence="3 13">2.7.7.87</ecNumber>
    </recommendedName>
    <alternativeName>
        <fullName evidence="11 13">L-threonylcarbamoyladenylate synthase</fullName>
    </alternativeName>
</protein>
<comment type="caution">
    <text evidence="16">The sequence shown here is derived from an EMBL/GenBank/DDBJ whole genome shotgun (WGS) entry which is preliminary data.</text>
</comment>
<dbReference type="OrthoDB" id="9814580at2"/>
<feature type="binding site" evidence="14">
    <location>
        <position position="180"/>
    </location>
    <ligand>
        <name>L-threonine</name>
        <dbReference type="ChEBI" id="CHEBI:57926"/>
    </ligand>
</feature>
<evidence type="ECO:0000313" key="16">
    <source>
        <dbReference type="EMBL" id="RWY42491.1"/>
    </source>
</evidence>
<dbReference type="EMBL" id="SBLC01000007">
    <property type="protein sequence ID" value="RWY42491.1"/>
    <property type="molecule type" value="Genomic_DNA"/>
</dbReference>
<feature type="binding site" evidence="14">
    <location>
        <position position="60"/>
    </location>
    <ligand>
        <name>ATP</name>
        <dbReference type="ChEBI" id="CHEBI:30616"/>
    </ligand>
</feature>
<dbReference type="InterPro" id="IPR005145">
    <property type="entry name" value="Sua5_C"/>
</dbReference>
<dbReference type="PROSITE" id="PS51163">
    <property type="entry name" value="YRDC"/>
    <property type="match status" value="1"/>
</dbReference>
<feature type="binding site" evidence="14">
    <location>
        <position position="150"/>
    </location>
    <ligand>
        <name>ATP</name>
        <dbReference type="ChEBI" id="CHEBI:30616"/>
    </ligand>
</feature>
<dbReference type="RefSeq" id="WP_128487582.1">
    <property type="nucleotide sequence ID" value="NZ_JBHLXB010000016.1"/>
</dbReference>
<feature type="binding site" evidence="14">
    <location>
        <position position="193"/>
    </location>
    <ligand>
        <name>ATP</name>
        <dbReference type="ChEBI" id="CHEBI:30616"/>
    </ligand>
</feature>
<evidence type="ECO:0000256" key="14">
    <source>
        <dbReference type="PIRSR" id="PIRSR004930-1"/>
    </source>
</evidence>
<evidence type="ECO:0000256" key="1">
    <source>
        <dbReference type="ARBA" id="ARBA00004496"/>
    </source>
</evidence>
<feature type="domain" description="YrdC-like" evidence="15">
    <location>
        <begin position="11"/>
        <end position="197"/>
    </location>
</feature>
<evidence type="ECO:0000256" key="9">
    <source>
        <dbReference type="ARBA" id="ARBA00022741"/>
    </source>
</evidence>
<feature type="binding site" evidence="14">
    <location>
        <position position="56"/>
    </location>
    <ligand>
        <name>ATP</name>
        <dbReference type="ChEBI" id="CHEBI:30616"/>
    </ligand>
</feature>
<keyword evidence="7 13" id="KW-0819">tRNA processing</keyword>
<keyword evidence="10 13" id="KW-0067">ATP-binding</keyword>
<evidence type="ECO:0000256" key="11">
    <source>
        <dbReference type="ARBA" id="ARBA00029774"/>
    </source>
</evidence>
<feature type="binding site" evidence="14">
    <location>
        <position position="230"/>
    </location>
    <ligand>
        <name>ATP</name>
        <dbReference type="ChEBI" id="CHEBI:30616"/>
    </ligand>
</feature>
<dbReference type="Gene3D" id="3.40.50.11030">
    <property type="entry name" value="Threonylcarbamoyl-AMP synthase, C-terminal domain"/>
    <property type="match status" value="1"/>
</dbReference>
<dbReference type="InterPro" id="IPR017945">
    <property type="entry name" value="DHBP_synth_RibB-like_a/b_dom"/>
</dbReference>
<evidence type="ECO:0000256" key="6">
    <source>
        <dbReference type="ARBA" id="ARBA00022679"/>
    </source>
</evidence>
<dbReference type="Gene3D" id="3.90.870.10">
    <property type="entry name" value="DHBP synthase"/>
    <property type="match status" value="1"/>
</dbReference>
<gene>
    <name evidence="16" type="ORF">EP867_07100</name>
</gene>
<dbReference type="PIRSF" id="PIRSF004930">
    <property type="entry name" value="Tln_factor_SUA5"/>
    <property type="match status" value="1"/>
</dbReference>
<sequence>MLTTLRLKPDEAGIFRAAELLRAGGLVAFPSETVYGLGGDARNDDAVAGIYAAKGRPSFNPLIVHLPDLDAVRRYAEVGPEAEALARAFWPGPLTLVLPLRPDAGLSPRVTAGNSSLAVRIPAHPVARALLQVSGVPMAGPSANPSGRISPTTADHVLEGLDGRIAAVLDGGACQVGVESTILAPGEPPQLLRPGGISAEDILEVLGRLPLRPDQDPARPVAPGQLSSHYAPEALVRLNAETAGPDEIFIGFGPIGGAPELNLSPSGDPAEAAARLFAVLRAADRLAGQGGRIAIAPVPATGIGLAINDRLKRAAAPR</sequence>